<dbReference type="InterPro" id="IPR008922">
    <property type="entry name" value="Di-copper_centre_dom_sf"/>
</dbReference>
<dbReference type="PANTHER" id="PTHR11474:SF126">
    <property type="entry name" value="TYROSINASE-LIKE PROTEIN TYR-1-RELATED"/>
    <property type="match status" value="1"/>
</dbReference>
<organism evidence="6 7">
    <name type="scientific">Linderina pennispora</name>
    <dbReference type="NCBI Taxonomy" id="61395"/>
    <lineage>
        <taxon>Eukaryota</taxon>
        <taxon>Fungi</taxon>
        <taxon>Fungi incertae sedis</taxon>
        <taxon>Zoopagomycota</taxon>
        <taxon>Kickxellomycotina</taxon>
        <taxon>Kickxellomycetes</taxon>
        <taxon>Kickxellales</taxon>
        <taxon>Kickxellaceae</taxon>
        <taxon>Linderina</taxon>
    </lineage>
</organism>
<feature type="chain" id="PRO_5012440560" evidence="4">
    <location>
        <begin position="22"/>
        <end position="495"/>
    </location>
</feature>
<dbReference type="InterPro" id="IPR002227">
    <property type="entry name" value="Tyrosinase_Cu-bd"/>
</dbReference>
<evidence type="ECO:0000313" key="7">
    <source>
        <dbReference type="Proteomes" id="UP000193922"/>
    </source>
</evidence>
<dbReference type="PROSITE" id="PS00497">
    <property type="entry name" value="TYROSINASE_1"/>
    <property type="match status" value="1"/>
</dbReference>
<dbReference type="OrthoDB" id="6132182at2759"/>
<accession>A0A1Y1VY50</accession>
<evidence type="ECO:0000256" key="1">
    <source>
        <dbReference type="ARBA" id="ARBA00022723"/>
    </source>
</evidence>
<dbReference type="AlphaFoldDB" id="A0A1Y1VY50"/>
<name>A0A1Y1VY50_9FUNG</name>
<keyword evidence="7" id="KW-1185">Reference proteome</keyword>
<keyword evidence="4" id="KW-0732">Signal</keyword>
<dbReference type="Pfam" id="PF00264">
    <property type="entry name" value="Tyrosinase"/>
    <property type="match status" value="1"/>
</dbReference>
<keyword evidence="2" id="KW-0186">Copper</keyword>
<dbReference type="STRING" id="61395.A0A1Y1VY50"/>
<feature type="domain" description="Tyrosinase copper-binding" evidence="5">
    <location>
        <begin position="82"/>
        <end position="99"/>
    </location>
</feature>
<dbReference type="InterPro" id="IPR050316">
    <property type="entry name" value="Tyrosinase/Hemocyanin"/>
</dbReference>
<dbReference type="GeneID" id="63807318"/>
<dbReference type="PRINTS" id="PR00092">
    <property type="entry name" value="TYROSINASE"/>
</dbReference>
<feature type="compositionally biased region" description="Basic and acidic residues" evidence="3">
    <location>
        <begin position="323"/>
        <end position="332"/>
    </location>
</feature>
<dbReference type="PANTHER" id="PTHR11474">
    <property type="entry name" value="TYROSINASE FAMILY MEMBER"/>
    <property type="match status" value="1"/>
</dbReference>
<dbReference type="GO" id="GO:0046872">
    <property type="term" value="F:metal ion binding"/>
    <property type="evidence" value="ECO:0007669"/>
    <property type="project" value="UniProtKB-KW"/>
</dbReference>
<dbReference type="EMBL" id="MCFD01000017">
    <property type="protein sequence ID" value="ORX66201.1"/>
    <property type="molecule type" value="Genomic_DNA"/>
</dbReference>
<protein>
    <submittedName>
        <fullName evidence="6">Di-copper centre-containing protein</fullName>
    </submittedName>
</protein>
<gene>
    <name evidence="6" type="ORF">DL89DRAFT_295695</name>
</gene>
<evidence type="ECO:0000259" key="5">
    <source>
        <dbReference type="PROSITE" id="PS00497"/>
    </source>
</evidence>
<dbReference type="Proteomes" id="UP000193922">
    <property type="component" value="Unassembled WGS sequence"/>
</dbReference>
<evidence type="ECO:0000313" key="6">
    <source>
        <dbReference type="EMBL" id="ORX66201.1"/>
    </source>
</evidence>
<keyword evidence="1" id="KW-0479">Metal-binding</keyword>
<evidence type="ECO:0000256" key="2">
    <source>
        <dbReference type="ARBA" id="ARBA00023008"/>
    </source>
</evidence>
<dbReference type="SUPFAM" id="SSF48056">
    <property type="entry name" value="Di-copper centre-containing domain"/>
    <property type="match status" value="1"/>
</dbReference>
<reference evidence="6 7" key="1">
    <citation type="submission" date="2016-07" db="EMBL/GenBank/DDBJ databases">
        <title>Pervasive Adenine N6-methylation of Active Genes in Fungi.</title>
        <authorList>
            <consortium name="DOE Joint Genome Institute"/>
            <person name="Mondo S.J."/>
            <person name="Dannebaum R.O."/>
            <person name="Kuo R.C."/>
            <person name="Labutti K."/>
            <person name="Haridas S."/>
            <person name="Kuo A."/>
            <person name="Salamov A."/>
            <person name="Ahrendt S.R."/>
            <person name="Lipzen A."/>
            <person name="Sullivan W."/>
            <person name="Andreopoulos W.B."/>
            <person name="Clum A."/>
            <person name="Lindquist E."/>
            <person name="Daum C."/>
            <person name="Ramamoorthy G.K."/>
            <person name="Gryganskyi A."/>
            <person name="Culley D."/>
            <person name="Magnuson J.K."/>
            <person name="James T.Y."/>
            <person name="O'Malley M.A."/>
            <person name="Stajich J.E."/>
            <person name="Spatafora J.W."/>
            <person name="Visel A."/>
            <person name="Grigoriev I.V."/>
        </authorList>
    </citation>
    <scope>NUCLEOTIDE SEQUENCE [LARGE SCALE GENOMIC DNA]</scope>
    <source>
        <strain evidence="6 7">ATCC 12442</strain>
    </source>
</reference>
<dbReference type="Gene3D" id="1.10.1280.10">
    <property type="entry name" value="Di-copper center containing domain from catechol oxidase"/>
    <property type="match status" value="1"/>
</dbReference>
<feature type="compositionally biased region" description="Low complexity" evidence="3">
    <location>
        <begin position="300"/>
        <end position="322"/>
    </location>
</feature>
<comment type="caution">
    <text evidence="6">The sequence shown here is derived from an EMBL/GenBank/DDBJ whole genome shotgun (WGS) entry which is preliminary data.</text>
</comment>
<dbReference type="GO" id="GO:0016491">
    <property type="term" value="F:oxidoreductase activity"/>
    <property type="evidence" value="ECO:0007669"/>
    <property type="project" value="InterPro"/>
</dbReference>
<evidence type="ECO:0000256" key="4">
    <source>
        <dbReference type="SAM" id="SignalP"/>
    </source>
</evidence>
<feature type="signal peptide" evidence="4">
    <location>
        <begin position="1"/>
        <end position="21"/>
    </location>
</feature>
<dbReference type="RefSeq" id="XP_040740228.1">
    <property type="nucleotide sequence ID" value="XM_040890670.1"/>
</dbReference>
<feature type="region of interest" description="Disordered" evidence="3">
    <location>
        <begin position="298"/>
        <end position="341"/>
    </location>
</feature>
<evidence type="ECO:0000256" key="3">
    <source>
        <dbReference type="SAM" id="MobiDB-lite"/>
    </source>
</evidence>
<proteinExistence type="predicted"/>
<sequence>MKLAFFAVVALASSLLAAAQGSPKPDNSPKPAACTTAGVRKEIRSLTDAEWSVVSSVVLAMNRDGWGRWFAYVHTQNFNTIHGNSQFFPFHRRFTIDYEQIAQRYSSSFYLPYWDTVSDYRAPQTSEVLTNKYIGGNGQGANGCVSDGFLANINVGYPNTHCLVRKFDKGDGIINSWYAPEYILSIIQRDTTMAQFRPDMEMSLHGAVHLGLGGDMIEQWSPNDFAFMVHHANMDRLWDQWQDNGNTWVMDGVDNKGANMTIDSQILAYNEPVSSVMQLGHGSACYYYDTNLPGDRNLPSQASAVAQSAVAKDKSNSSNGKKNNGEDSDGSKKTKRIVHPAKTNKPEIDDFFLGVASDVAAGVQQLNEDIKDSLEEVDQFFKDAFKGITKGLSKSLHKSAQNVVTTLPPNVLDKWFPKMAGLGKDIANNKVTGLKRPQKGHNIANKAVAAIPVPPTLGSKWAKMHKFDAAEVRRYNEKARQFVQDLQDAQYVPLK</sequence>